<dbReference type="AlphaFoldDB" id="A0A1G5QXD6"/>
<dbReference type="InterPro" id="IPR028098">
    <property type="entry name" value="Glyco_trans_4-like_N"/>
</dbReference>
<dbReference type="Pfam" id="PF00534">
    <property type="entry name" value="Glycos_transf_1"/>
    <property type="match status" value="1"/>
</dbReference>
<dbReference type="OrthoDB" id="9775208at2"/>
<evidence type="ECO:0000313" key="3">
    <source>
        <dbReference type="EMBL" id="SCZ65911.1"/>
    </source>
</evidence>
<dbReference type="InterPro" id="IPR001296">
    <property type="entry name" value="Glyco_trans_1"/>
</dbReference>
<reference evidence="3 4" key="1">
    <citation type="submission" date="2016-10" db="EMBL/GenBank/DDBJ databases">
        <authorList>
            <person name="de Groot N.N."/>
        </authorList>
    </citation>
    <scope>NUCLEOTIDE SEQUENCE [LARGE SCALE GENOMIC DNA]</scope>
    <source>
        <strain evidence="3 4">HLD2</strain>
    </source>
</reference>
<evidence type="ECO:0000259" key="1">
    <source>
        <dbReference type="Pfam" id="PF00534"/>
    </source>
</evidence>
<dbReference type="GO" id="GO:0016757">
    <property type="term" value="F:glycosyltransferase activity"/>
    <property type="evidence" value="ECO:0007669"/>
    <property type="project" value="InterPro"/>
</dbReference>
<dbReference type="PANTHER" id="PTHR45947">
    <property type="entry name" value="SULFOQUINOVOSYL TRANSFERASE SQD2"/>
    <property type="match status" value="1"/>
</dbReference>
<dbReference type="Gene3D" id="3.40.50.2000">
    <property type="entry name" value="Glycogen Phosphorylase B"/>
    <property type="match status" value="2"/>
</dbReference>
<name>A0A1G5QXD6_9GAMM</name>
<accession>A0A1G5QXD6</accession>
<dbReference type="Proteomes" id="UP000199648">
    <property type="component" value="Unassembled WGS sequence"/>
</dbReference>
<dbReference type="EMBL" id="FMWD01000010">
    <property type="protein sequence ID" value="SCZ65911.1"/>
    <property type="molecule type" value="Genomic_DNA"/>
</dbReference>
<sequence>MRVAQFIDTFSNGGAEKLALEFCTAIAERGHEPLLLHFGNHHLESRCREHSIPHQVIGDHPLYKSMRTLPRFTWRFARFLHRQRVDVIHSHLVGATVAAAPAARLTGIRHIGTLHDTYTLVEHPRYARLLQLAALGGTRLVAVSRQVEAALRQRVRIGRRLVTIRNGTRLSVAADSDRVRRELGVDPGEVVITCVARLVPLKAHGLLLRAFSELRPLPRTRLLLAGEGPLRAELQAWAVALGVVDRVHFLGNRGDIPDLLAASDLFVLASETEGLSCSLLEAMAAGLPVVATAVGGNPDLVEEGVSGRLVPVGDGAKLADALKQLVDHPDLRAAYGDRAARKAIDEFSFDAMVGRYFTLYGIPAS</sequence>
<keyword evidence="4" id="KW-1185">Reference proteome</keyword>
<protein>
    <submittedName>
        <fullName evidence="3">Glycosyltransferase involved in cell wall bisynthesis</fullName>
    </submittedName>
</protein>
<evidence type="ECO:0000313" key="4">
    <source>
        <dbReference type="Proteomes" id="UP000199648"/>
    </source>
</evidence>
<proteinExistence type="predicted"/>
<dbReference type="RefSeq" id="WP_092998590.1">
    <property type="nucleotide sequence ID" value="NZ_FMWD01000010.1"/>
</dbReference>
<dbReference type="InterPro" id="IPR050194">
    <property type="entry name" value="Glycosyltransferase_grp1"/>
</dbReference>
<gene>
    <name evidence="3" type="ORF">SAMN03097708_02900</name>
</gene>
<dbReference type="SUPFAM" id="SSF53756">
    <property type="entry name" value="UDP-Glycosyltransferase/glycogen phosphorylase"/>
    <property type="match status" value="1"/>
</dbReference>
<dbReference type="PANTHER" id="PTHR45947:SF3">
    <property type="entry name" value="SULFOQUINOVOSYL TRANSFERASE SQD2"/>
    <property type="match status" value="1"/>
</dbReference>
<feature type="domain" description="Glycosyltransferase subfamily 4-like N-terminal" evidence="2">
    <location>
        <begin position="13"/>
        <end position="169"/>
    </location>
</feature>
<feature type="domain" description="Glycosyl transferase family 1" evidence="1">
    <location>
        <begin position="177"/>
        <end position="340"/>
    </location>
</feature>
<dbReference type="STRING" id="415747.SAMN03097708_02900"/>
<keyword evidence="3" id="KW-0808">Transferase</keyword>
<organism evidence="3 4">
    <name type="scientific">Thiohalomonas denitrificans</name>
    <dbReference type="NCBI Taxonomy" id="415747"/>
    <lineage>
        <taxon>Bacteria</taxon>
        <taxon>Pseudomonadati</taxon>
        <taxon>Pseudomonadota</taxon>
        <taxon>Gammaproteobacteria</taxon>
        <taxon>Thiohalomonadales</taxon>
        <taxon>Thiohalomonadaceae</taxon>
        <taxon>Thiohalomonas</taxon>
    </lineage>
</organism>
<evidence type="ECO:0000259" key="2">
    <source>
        <dbReference type="Pfam" id="PF13439"/>
    </source>
</evidence>
<dbReference type="Pfam" id="PF13439">
    <property type="entry name" value="Glyco_transf_4"/>
    <property type="match status" value="1"/>
</dbReference>